<protein>
    <recommendedName>
        <fullName evidence="11">Non-specific serine/threonine protein kinase</fullName>
    </recommendedName>
</protein>
<gene>
    <name evidence="9" type="ORF">CMC5_010190</name>
</gene>
<dbReference type="RefSeq" id="WP_050429345.1">
    <property type="nucleotide sequence ID" value="NZ_CP012159.1"/>
</dbReference>
<dbReference type="PROSITE" id="PS50011">
    <property type="entry name" value="PROTEIN_KINASE_DOM"/>
    <property type="match status" value="1"/>
</dbReference>
<feature type="compositionally biased region" description="Basic and acidic residues" evidence="6">
    <location>
        <begin position="364"/>
        <end position="373"/>
    </location>
</feature>
<dbReference type="InterPro" id="IPR000719">
    <property type="entry name" value="Prot_kinase_dom"/>
</dbReference>
<dbReference type="KEGG" id="ccro:CMC5_010190"/>
<dbReference type="PATRIC" id="fig|52.7.peg.1092"/>
<dbReference type="SMART" id="SM00228">
    <property type="entry name" value="PDZ"/>
    <property type="match status" value="1"/>
</dbReference>
<feature type="compositionally biased region" description="Basic and acidic residues" evidence="6">
    <location>
        <begin position="749"/>
        <end position="784"/>
    </location>
</feature>
<evidence type="ECO:0000259" key="8">
    <source>
        <dbReference type="PROSITE" id="PS50106"/>
    </source>
</evidence>
<sequence>MSDGPKSSSRQPQTAPPAKPIRLGRYQLLKRIGLGGMAEIWVARVTAISGVQKICVVKRILPHLTDNPEFVRMFLDEARIAATLSHPNLVQMYDVEEVDRTPLISMEYLHGEDLRAIKKALRGQKRRMPLDQAVSIGIGMAAGLHYAHEKVGFDGQPLNIVHRDVSPHNVIVTYDGAVKLLDFGIAKAANRMNETRDGALKGKIPYMSPEQCRSERLDRRSDVYSTGIILYEITTGHRIFRRGATEFEIMRAIVEDQATPPTRLVIDFPEELERIILKSLAKNRAERYASARDLQIDLEAFAREYRLNTGGLSLSSFMGELFGKRAEAWREALTSGNDLLDHITERPPPSEALAEDWGLDPEGAEARAPRTEEALFTTRRSSPGKRDDDPAPAALPDPGHGGEPRALSIIRRRTGGLLMVSLSGRMTEAFQGSALAREMSGKVLFDLAGVERVTSFGVREWLQMLNDVSSRVSALYIARCSEPIVNQVSMIRRFVGDGLIVSFYGPYRCESCGNAFNRLFDCQKDADAIRAAEPPPCACPRCGAEGTFDDDAESYFAFATSYIGAAVPKDVRAVLDELNRSDTASSGEAIEKSVDSQVTRLRVACKLDNTVRWKRALDGIEGDLVIDLGGSAGVTPEGARSLEMALRALGDEVRSIDIEGCPRALCEHLITAKPKLRAVITSALVEARCESCNAMRSTILDLKEATAAALEDRDPYVPCKRCNTALSFVQLRPLLRRMGGARNSQPVEIDEKRVSSPGQPRERTSSPGQQRERASSPGQQRERASSSTSAHDTSTSVASTTTNAATATTTATATAPGRLRVPAIVATLVGAAAALGIAFAYRDATSKHQADPAPVTTATSAIEPPPPPPVGAPPDWATQPFVADAEQVLVVGQGTGPTREAALSAARVAAIAELIRHLAQGLSTSPLHALLKQRGLDGSPASTPEQREVQAARYLHQVGAIASPERDEVRFQEQDGQVTALARYRLRKDGFDAAVKSYERTVQTLGLSVAPLFPLLEQPPRAPGDLVVVAVDDKGPAAASRVRVGDVLISVNRQPVSGLDALESLVQKAPLGPIEVEVDTGGQRQTLRLHKSAR</sequence>
<dbReference type="InterPro" id="IPR008266">
    <property type="entry name" value="Tyr_kinase_AS"/>
</dbReference>
<evidence type="ECO:0000259" key="7">
    <source>
        <dbReference type="PROSITE" id="PS50011"/>
    </source>
</evidence>
<evidence type="ECO:0000313" key="10">
    <source>
        <dbReference type="Proteomes" id="UP000067626"/>
    </source>
</evidence>
<evidence type="ECO:0000256" key="2">
    <source>
        <dbReference type="ARBA" id="ARBA00022741"/>
    </source>
</evidence>
<dbReference type="CDD" id="cd14014">
    <property type="entry name" value="STKc_PknB_like"/>
    <property type="match status" value="1"/>
</dbReference>
<dbReference type="PROSITE" id="PS50106">
    <property type="entry name" value="PDZ"/>
    <property type="match status" value="1"/>
</dbReference>
<dbReference type="PROSITE" id="PS00109">
    <property type="entry name" value="PROTEIN_KINASE_TYR"/>
    <property type="match status" value="1"/>
</dbReference>
<dbReference type="Gene3D" id="2.30.42.10">
    <property type="match status" value="1"/>
</dbReference>
<evidence type="ECO:0000313" key="9">
    <source>
        <dbReference type="EMBL" id="AKT36898.1"/>
    </source>
</evidence>
<dbReference type="InterPro" id="IPR036034">
    <property type="entry name" value="PDZ_sf"/>
</dbReference>
<evidence type="ECO:0000256" key="1">
    <source>
        <dbReference type="ARBA" id="ARBA00022679"/>
    </source>
</evidence>
<dbReference type="PANTHER" id="PTHR43289:SF6">
    <property type="entry name" value="SERINE_THREONINE-PROTEIN KINASE NEKL-3"/>
    <property type="match status" value="1"/>
</dbReference>
<dbReference type="SUPFAM" id="SSF56112">
    <property type="entry name" value="Protein kinase-like (PK-like)"/>
    <property type="match status" value="1"/>
</dbReference>
<feature type="domain" description="Protein kinase" evidence="7">
    <location>
        <begin position="26"/>
        <end position="302"/>
    </location>
</feature>
<dbReference type="SUPFAM" id="SSF50156">
    <property type="entry name" value="PDZ domain-like"/>
    <property type="match status" value="1"/>
</dbReference>
<evidence type="ECO:0000256" key="5">
    <source>
        <dbReference type="PROSITE-ProRule" id="PRU10141"/>
    </source>
</evidence>
<keyword evidence="3" id="KW-0418">Kinase</keyword>
<keyword evidence="10" id="KW-1185">Reference proteome</keyword>
<dbReference type="GO" id="GO:0005524">
    <property type="term" value="F:ATP binding"/>
    <property type="evidence" value="ECO:0007669"/>
    <property type="project" value="UniProtKB-UniRule"/>
</dbReference>
<dbReference type="Pfam" id="PF00069">
    <property type="entry name" value="Pkinase"/>
    <property type="match status" value="1"/>
</dbReference>
<dbReference type="InterPro" id="IPR017441">
    <property type="entry name" value="Protein_kinase_ATP_BS"/>
</dbReference>
<feature type="compositionally biased region" description="Low complexity" evidence="6">
    <location>
        <begin position="785"/>
        <end position="809"/>
    </location>
</feature>
<keyword evidence="4 5" id="KW-0067">ATP-binding</keyword>
<evidence type="ECO:0000256" key="6">
    <source>
        <dbReference type="SAM" id="MobiDB-lite"/>
    </source>
</evidence>
<name>A0A0K1E8J0_CHOCO</name>
<keyword evidence="2 5" id="KW-0547">Nucleotide-binding</keyword>
<feature type="binding site" evidence="5">
    <location>
        <position position="58"/>
    </location>
    <ligand>
        <name>ATP</name>
        <dbReference type="ChEBI" id="CHEBI:30616"/>
    </ligand>
</feature>
<proteinExistence type="predicted"/>
<keyword evidence="1" id="KW-0808">Transferase</keyword>
<feature type="domain" description="PDZ" evidence="8">
    <location>
        <begin position="994"/>
        <end position="1059"/>
    </location>
</feature>
<accession>A0A0K1E8J0</accession>
<dbReference type="GO" id="GO:0004674">
    <property type="term" value="F:protein serine/threonine kinase activity"/>
    <property type="evidence" value="ECO:0007669"/>
    <property type="project" value="TreeGrafter"/>
</dbReference>
<evidence type="ECO:0000256" key="4">
    <source>
        <dbReference type="ARBA" id="ARBA00022840"/>
    </source>
</evidence>
<reference evidence="9 10" key="1">
    <citation type="submission" date="2015-07" db="EMBL/GenBank/DDBJ databases">
        <title>Genome analysis of myxobacterium Chondromyces crocatus Cm c5 reveals a high potential for natural compound synthesis and the genetic basis for the loss of fruiting body formation.</title>
        <authorList>
            <person name="Zaburannyi N."/>
            <person name="Bunk B."/>
            <person name="Maier J."/>
            <person name="Overmann J."/>
            <person name="Mueller R."/>
        </authorList>
    </citation>
    <scope>NUCLEOTIDE SEQUENCE [LARGE SCALE GENOMIC DNA]</scope>
    <source>
        <strain evidence="9 10">Cm c5</strain>
    </source>
</reference>
<feature type="region of interest" description="Disordered" evidence="6">
    <location>
        <begin position="364"/>
        <end position="405"/>
    </location>
</feature>
<dbReference type="AlphaFoldDB" id="A0A0K1E8J0"/>
<feature type="region of interest" description="Disordered" evidence="6">
    <location>
        <begin position="740"/>
        <end position="809"/>
    </location>
</feature>
<dbReference type="STRING" id="52.CMC5_010190"/>
<dbReference type="InterPro" id="IPR001478">
    <property type="entry name" value="PDZ"/>
</dbReference>
<dbReference type="Gene3D" id="1.10.510.10">
    <property type="entry name" value="Transferase(Phosphotransferase) domain 1"/>
    <property type="match status" value="1"/>
</dbReference>
<dbReference type="InterPro" id="IPR011009">
    <property type="entry name" value="Kinase-like_dom_sf"/>
</dbReference>
<dbReference type="PANTHER" id="PTHR43289">
    <property type="entry name" value="MITOGEN-ACTIVATED PROTEIN KINASE KINASE KINASE 20-RELATED"/>
    <property type="match status" value="1"/>
</dbReference>
<dbReference type="Proteomes" id="UP000067626">
    <property type="component" value="Chromosome"/>
</dbReference>
<dbReference type="Gene3D" id="3.30.200.20">
    <property type="entry name" value="Phosphorylase Kinase, domain 1"/>
    <property type="match status" value="1"/>
</dbReference>
<dbReference type="PROSITE" id="PS00107">
    <property type="entry name" value="PROTEIN_KINASE_ATP"/>
    <property type="match status" value="1"/>
</dbReference>
<dbReference type="EMBL" id="CP012159">
    <property type="protein sequence ID" value="AKT36898.1"/>
    <property type="molecule type" value="Genomic_DNA"/>
</dbReference>
<organism evidence="9 10">
    <name type="scientific">Chondromyces crocatus</name>
    <dbReference type="NCBI Taxonomy" id="52"/>
    <lineage>
        <taxon>Bacteria</taxon>
        <taxon>Pseudomonadati</taxon>
        <taxon>Myxococcota</taxon>
        <taxon>Polyangia</taxon>
        <taxon>Polyangiales</taxon>
        <taxon>Polyangiaceae</taxon>
        <taxon>Chondromyces</taxon>
    </lineage>
</organism>
<evidence type="ECO:0008006" key="11">
    <source>
        <dbReference type="Google" id="ProtNLM"/>
    </source>
</evidence>
<evidence type="ECO:0000256" key="3">
    <source>
        <dbReference type="ARBA" id="ARBA00022777"/>
    </source>
</evidence>